<accession>A0A0E0JK69</accession>
<evidence type="ECO:0000259" key="7">
    <source>
        <dbReference type="PROSITE" id="PS50059"/>
    </source>
</evidence>
<dbReference type="EnsemblPlants" id="OPUNC01G20140.1">
    <property type="protein sequence ID" value="OPUNC01G20140.1"/>
    <property type="gene ID" value="OPUNC01G20140"/>
</dbReference>
<dbReference type="eggNOG" id="KOG0543">
    <property type="taxonomic scope" value="Eukaryota"/>
</dbReference>
<name>A0A0E0JK69_ORYPU</name>
<dbReference type="AlphaFoldDB" id="A0A0E0JK69"/>
<feature type="domain" description="PPIase FKBP-type" evidence="7">
    <location>
        <begin position="63"/>
        <end position="155"/>
    </location>
</feature>
<sequence>MKLSELGKPDDHFYVWREGVGRLERVESELGRDHGSPGFAKWTVQKAAGKWWYSWVEEEGFYCNEVQVHFTGKRLDGTLFTSTREDDLPLTFILGQENVMQGFSMAISSMKAGEKAVFTIPAELAGTISECPAGIPGNIPPNQALWFDIELISLVTIIDILDDEGILKKTIKHGMGNDKPRHLDEVLVNYNACLEDGVSVSMSEGVEFSLAEDGFGERGRPSLGNEASVPPDATLYVYLQLMSWKTVSHIGKNRTILKKTINRGNLDGQHPHNQAVVREQVSDVLEDAVRTMREGEIALFTIPPHLVQEQLMGVPPDSSVTYEIELVSVVNEKQPFLMSRAESVEAAAEKEKEGDTLFSSHKYLRAYRRYYKVLDFDPRNVKARQMVGQEFPEAPLGIDPTALHRGLEENIYDGLEQMKVSMIRQKQGNKYHGRNIYVPPIPRPETSARQALPAAPTGQNPATPTPTQNAATTTSGSHASVAGRKGLSSCFGCIS</sequence>
<evidence type="ECO:0000256" key="5">
    <source>
        <dbReference type="PROSITE-ProRule" id="PRU00277"/>
    </source>
</evidence>
<dbReference type="EnsemblPlants" id="OPUNC01G20140.2">
    <property type="protein sequence ID" value="OPUNC01G20140.2"/>
    <property type="gene ID" value="OPUNC01G20140"/>
</dbReference>
<evidence type="ECO:0000313" key="8">
    <source>
        <dbReference type="EnsemblPlants" id="OPUNC01G20140.1"/>
    </source>
</evidence>
<feature type="compositionally biased region" description="Low complexity" evidence="6">
    <location>
        <begin position="453"/>
        <end position="474"/>
    </location>
</feature>
<dbReference type="PROSITE" id="PS50059">
    <property type="entry name" value="FKBP_PPIASE"/>
    <property type="match status" value="2"/>
</dbReference>
<keyword evidence="4 5" id="KW-0413">Isomerase</keyword>
<protein>
    <recommendedName>
        <fullName evidence="2 5">peptidylprolyl isomerase</fullName>
        <ecNumber evidence="2 5">5.2.1.8</ecNumber>
    </recommendedName>
</protein>
<dbReference type="Gramene" id="OPUNC01G20140.2">
    <property type="protein sequence ID" value="OPUNC01G20140.2"/>
    <property type="gene ID" value="OPUNC01G20140"/>
</dbReference>
<dbReference type="Gene3D" id="3.10.50.40">
    <property type="match status" value="3"/>
</dbReference>
<dbReference type="Gramene" id="OPUNC01G20140.1">
    <property type="protein sequence ID" value="OPUNC01G20140.1"/>
    <property type="gene ID" value="OPUNC01G20140"/>
</dbReference>
<dbReference type="STRING" id="4537.A0A0E0JK69"/>
<evidence type="ECO:0000256" key="2">
    <source>
        <dbReference type="ARBA" id="ARBA00013194"/>
    </source>
</evidence>
<evidence type="ECO:0000313" key="9">
    <source>
        <dbReference type="Proteomes" id="UP000026962"/>
    </source>
</evidence>
<comment type="catalytic activity">
    <reaction evidence="1 5">
        <text>[protein]-peptidylproline (omega=180) = [protein]-peptidylproline (omega=0)</text>
        <dbReference type="Rhea" id="RHEA:16237"/>
        <dbReference type="Rhea" id="RHEA-COMP:10747"/>
        <dbReference type="Rhea" id="RHEA-COMP:10748"/>
        <dbReference type="ChEBI" id="CHEBI:83833"/>
        <dbReference type="ChEBI" id="CHEBI:83834"/>
        <dbReference type="EC" id="5.2.1.8"/>
    </reaction>
</comment>
<dbReference type="SUPFAM" id="SSF54534">
    <property type="entry name" value="FKBP-like"/>
    <property type="match status" value="3"/>
</dbReference>
<feature type="region of interest" description="Disordered" evidence="6">
    <location>
        <begin position="437"/>
        <end position="481"/>
    </location>
</feature>
<evidence type="ECO:0000256" key="6">
    <source>
        <dbReference type="SAM" id="MobiDB-lite"/>
    </source>
</evidence>
<dbReference type="Pfam" id="PF00254">
    <property type="entry name" value="FKBP_C"/>
    <property type="match status" value="2"/>
</dbReference>
<dbReference type="PANTHER" id="PTHR10516:SF458">
    <property type="entry name" value="PEPTIDYLPROLYL ISOMERASE"/>
    <property type="match status" value="1"/>
</dbReference>
<dbReference type="EC" id="5.2.1.8" evidence="2 5"/>
<feature type="domain" description="PPIase FKBP-type" evidence="7">
    <location>
        <begin position="183"/>
        <end position="330"/>
    </location>
</feature>
<proteinExistence type="predicted"/>
<dbReference type="Proteomes" id="UP000026962">
    <property type="component" value="Chromosome 1"/>
</dbReference>
<evidence type="ECO:0000256" key="4">
    <source>
        <dbReference type="ARBA" id="ARBA00023235"/>
    </source>
</evidence>
<dbReference type="GO" id="GO:0005737">
    <property type="term" value="C:cytoplasm"/>
    <property type="evidence" value="ECO:0007669"/>
    <property type="project" value="TreeGrafter"/>
</dbReference>
<keyword evidence="3 5" id="KW-0697">Rotamase</keyword>
<dbReference type="InterPro" id="IPR050689">
    <property type="entry name" value="FKBP-type_PPIase"/>
</dbReference>
<keyword evidence="9" id="KW-1185">Reference proteome</keyword>
<reference evidence="8" key="1">
    <citation type="submission" date="2015-04" db="UniProtKB">
        <authorList>
            <consortium name="EnsemblPlants"/>
        </authorList>
    </citation>
    <scope>IDENTIFICATION</scope>
</reference>
<dbReference type="HOGENOM" id="CLU_013615_13_4_1"/>
<dbReference type="InterPro" id="IPR046357">
    <property type="entry name" value="PPIase_dom_sf"/>
</dbReference>
<dbReference type="GO" id="GO:0003755">
    <property type="term" value="F:peptidyl-prolyl cis-trans isomerase activity"/>
    <property type="evidence" value="ECO:0007669"/>
    <property type="project" value="UniProtKB-KW"/>
</dbReference>
<reference evidence="8" key="2">
    <citation type="submission" date="2018-05" db="EMBL/GenBank/DDBJ databases">
        <title>OpunRS2 (Oryza punctata Reference Sequence Version 2).</title>
        <authorList>
            <person name="Zhang J."/>
            <person name="Kudrna D."/>
            <person name="Lee S."/>
            <person name="Talag J."/>
            <person name="Welchert J."/>
            <person name="Wing R.A."/>
        </authorList>
    </citation>
    <scope>NUCLEOTIDE SEQUENCE [LARGE SCALE GENOMIC DNA]</scope>
</reference>
<organism evidence="8">
    <name type="scientific">Oryza punctata</name>
    <name type="common">Red rice</name>
    <dbReference type="NCBI Taxonomy" id="4537"/>
    <lineage>
        <taxon>Eukaryota</taxon>
        <taxon>Viridiplantae</taxon>
        <taxon>Streptophyta</taxon>
        <taxon>Embryophyta</taxon>
        <taxon>Tracheophyta</taxon>
        <taxon>Spermatophyta</taxon>
        <taxon>Magnoliopsida</taxon>
        <taxon>Liliopsida</taxon>
        <taxon>Poales</taxon>
        <taxon>Poaceae</taxon>
        <taxon>BOP clade</taxon>
        <taxon>Oryzoideae</taxon>
        <taxon>Oryzeae</taxon>
        <taxon>Oryzinae</taxon>
        <taxon>Oryza</taxon>
    </lineage>
</organism>
<dbReference type="InterPro" id="IPR001179">
    <property type="entry name" value="PPIase_FKBP_dom"/>
</dbReference>
<evidence type="ECO:0000256" key="1">
    <source>
        <dbReference type="ARBA" id="ARBA00000971"/>
    </source>
</evidence>
<dbReference type="PANTHER" id="PTHR10516">
    <property type="entry name" value="PEPTIDYL-PROLYL CIS-TRANS ISOMERASE"/>
    <property type="match status" value="1"/>
</dbReference>
<evidence type="ECO:0000256" key="3">
    <source>
        <dbReference type="ARBA" id="ARBA00023110"/>
    </source>
</evidence>